<dbReference type="GO" id="GO:0008889">
    <property type="term" value="F:glycerophosphodiester phosphodiesterase activity"/>
    <property type="evidence" value="ECO:0007669"/>
    <property type="project" value="UniProtKB-EC"/>
</dbReference>
<dbReference type="GO" id="GO:0006629">
    <property type="term" value="P:lipid metabolic process"/>
    <property type="evidence" value="ECO:0007669"/>
    <property type="project" value="InterPro"/>
</dbReference>
<keyword evidence="8" id="KW-0472">Membrane</keyword>
<dbReference type="InterPro" id="IPR030395">
    <property type="entry name" value="GP_PDE_dom"/>
</dbReference>
<proteinExistence type="inferred from homology"/>
<dbReference type="InterPro" id="IPR017946">
    <property type="entry name" value="PLC-like_Pdiesterase_TIM-brl"/>
</dbReference>
<evidence type="ECO:0000259" key="9">
    <source>
        <dbReference type="PROSITE" id="PS51704"/>
    </source>
</evidence>
<evidence type="ECO:0000313" key="10">
    <source>
        <dbReference type="EMBL" id="CAE0717481.1"/>
    </source>
</evidence>
<dbReference type="PANTHER" id="PTHR43620">
    <property type="entry name" value="GLYCEROPHOSPHORYL DIESTER PHOSPHODIESTERASE"/>
    <property type="match status" value="1"/>
</dbReference>
<dbReference type="PANTHER" id="PTHR43620:SF7">
    <property type="entry name" value="GLYCEROPHOSPHODIESTER PHOSPHODIESTERASE GDPD5-RELATED"/>
    <property type="match status" value="1"/>
</dbReference>
<comment type="catalytic activity">
    <reaction evidence="6">
        <text>a sn-glycero-3-phosphodiester + H2O = an alcohol + sn-glycerol 3-phosphate + H(+)</text>
        <dbReference type="Rhea" id="RHEA:12969"/>
        <dbReference type="ChEBI" id="CHEBI:15377"/>
        <dbReference type="ChEBI" id="CHEBI:15378"/>
        <dbReference type="ChEBI" id="CHEBI:30879"/>
        <dbReference type="ChEBI" id="CHEBI:57597"/>
        <dbReference type="ChEBI" id="CHEBI:83408"/>
        <dbReference type="EC" id="3.1.4.46"/>
    </reaction>
</comment>
<evidence type="ECO:0000256" key="5">
    <source>
        <dbReference type="ARBA" id="ARBA00022801"/>
    </source>
</evidence>
<name>A0A7S4AJ27_9STRA</name>
<feature type="domain" description="GP-PDE" evidence="9">
    <location>
        <begin position="92"/>
        <end position="242"/>
    </location>
</feature>
<comment type="similarity">
    <text evidence="1">Belongs to the glycerophosphoryl diester phosphodiesterase family.</text>
</comment>
<gene>
    <name evidence="10" type="ORF">PAUS00366_LOCUS10233</name>
</gene>
<feature type="compositionally biased region" description="Low complexity" evidence="7">
    <location>
        <begin position="620"/>
        <end position="629"/>
    </location>
</feature>
<feature type="compositionally biased region" description="Basic and acidic residues" evidence="7">
    <location>
        <begin position="41"/>
        <end position="50"/>
    </location>
</feature>
<feature type="region of interest" description="Disordered" evidence="7">
    <location>
        <begin position="1"/>
        <end position="64"/>
    </location>
</feature>
<feature type="region of interest" description="Disordered" evidence="7">
    <location>
        <begin position="253"/>
        <end position="281"/>
    </location>
</feature>
<reference evidence="10" key="1">
    <citation type="submission" date="2021-01" db="EMBL/GenBank/DDBJ databases">
        <authorList>
            <person name="Corre E."/>
            <person name="Pelletier E."/>
            <person name="Niang G."/>
            <person name="Scheremetjew M."/>
            <person name="Finn R."/>
            <person name="Kale V."/>
            <person name="Holt S."/>
            <person name="Cochrane G."/>
            <person name="Meng A."/>
            <person name="Brown T."/>
            <person name="Cohen L."/>
        </authorList>
    </citation>
    <scope>NUCLEOTIDE SEQUENCE</scope>
    <source>
        <strain evidence="10">10249 10 AB</strain>
    </source>
</reference>
<protein>
    <recommendedName>
        <fullName evidence="2">glycerophosphodiester phosphodiesterase</fullName>
        <ecNumber evidence="2">3.1.4.46</ecNumber>
    </recommendedName>
</protein>
<evidence type="ECO:0000256" key="2">
    <source>
        <dbReference type="ARBA" id="ARBA00012247"/>
    </source>
</evidence>
<feature type="compositionally biased region" description="Polar residues" evidence="7">
    <location>
        <begin position="10"/>
        <end position="20"/>
    </location>
</feature>
<evidence type="ECO:0000256" key="4">
    <source>
        <dbReference type="ARBA" id="ARBA00022798"/>
    </source>
</evidence>
<evidence type="ECO:0000256" key="3">
    <source>
        <dbReference type="ARBA" id="ARBA00022729"/>
    </source>
</evidence>
<evidence type="ECO:0000256" key="1">
    <source>
        <dbReference type="ARBA" id="ARBA00007277"/>
    </source>
</evidence>
<feature type="compositionally biased region" description="Pro residues" evidence="7">
    <location>
        <begin position="268"/>
        <end position="281"/>
    </location>
</feature>
<evidence type="ECO:0000256" key="6">
    <source>
        <dbReference type="ARBA" id="ARBA00047512"/>
    </source>
</evidence>
<dbReference type="EMBL" id="HBIX01013917">
    <property type="protein sequence ID" value="CAE0717481.1"/>
    <property type="molecule type" value="Transcribed_RNA"/>
</dbReference>
<dbReference type="GO" id="GO:0006071">
    <property type="term" value="P:glycerol metabolic process"/>
    <property type="evidence" value="ECO:0007669"/>
    <property type="project" value="UniProtKB-KW"/>
</dbReference>
<feature type="transmembrane region" description="Helical" evidence="8">
    <location>
        <begin position="587"/>
        <end position="610"/>
    </location>
</feature>
<dbReference type="Gene3D" id="3.20.20.190">
    <property type="entry name" value="Phosphatidylinositol (PI) phosphodiesterase"/>
    <property type="match status" value="1"/>
</dbReference>
<keyword evidence="5" id="KW-0378">Hydrolase</keyword>
<accession>A0A7S4AJ27</accession>
<organism evidence="10">
    <name type="scientific">Pseudo-nitzschia australis</name>
    <dbReference type="NCBI Taxonomy" id="44445"/>
    <lineage>
        <taxon>Eukaryota</taxon>
        <taxon>Sar</taxon>
        <taxon>Stramenopiles</taxon>
        <taxon>Ochrophyta</taxon>
        <taxon>Bacillariophyta</taxon>
        <taxon>Bacillariophyceae</taxon>
        <taxon>Bacillariophycidae</taxon>
        <taxon>Bacillariales</taxon>
        <taxon>Bacillariaceae</taxon>
        <taxon>Pseudo-nitzschia</taxon>
    </lineage>
</organism>
<keyword evidence="8" id="KW-0812">Transmembrane</keyword>
<dbReference type="AlphaFoldDB" id="A0A7S4AJ27"/>
<feature type="region of interest" description="Disordered" evidence="7">
    <location>
        <begin position="620"/>
        <end position="653"/>
    </location>
</feature>
<keyword evidence="3" id="KW-0732">Signal</keyword>
<dbReference type="PROSITE" id="PS51704">
    <property type="entry name" value="GP_PDE"/>
    <property type="match status" value="1"/>
</dbReference>
<sequence>MVSDPESKNRYGNNPSSEQQPQERRWHPETPAPSAVLRKRRLEDGNDTRRNAATSSSSMLPRCEPFPLTVTSEVPIPQHGNQKHWHHHPYPQIVIAHRGASAHLPEHSLEAYRLALELGADYIEPDLVATKDGYLVAMHSLDLTQTTNVVQVFGSSKNKTLSPYKQQQQQQQQKDAATDASTSDSYGYWVYDFTLEELKKLRLNQRLEGVGEERSAAFDGLLTIPTLTEILELLNDWNENVQHLWYYSNSKSSSSSSSSSMGTDVEGQPPPPQQKQHYYPPPPRGLYMELKDFPWLLQDANIDLLDLLFEHISNEQNAWQTALLQHMCDTKLLRWGEYKLPPLVLQSFEAEVLKRFTIRWEELANSNSNNGNDNEYNNNTTATLSSSLLTHEVPIDGNSTARIPLPTPPTIVLVSHDKCRDEAFWFEMGDSYRNIISGIGPDKMCFFRDQPQSKSSSIEEAPPRLFQYEPTVMEQATKLDWVVHPWTERPEQEFFATTTENNERQRRIRQTTAVLTPFETVLEEIVFLKCTVGVHGVFSESVNSAVRALSLVCPASNKNSNSNNAKLCPSNNNKSNSFSLATEKLSLGPVVLFSFLLGILVALVVLKYCCELSFNSRRQQQQQRRAPQQRGRRSSHLPPHSALPATDDDGDAVDGINEVVLNENDHEML</sequence>
<evidence type="ECO:0000256" key="7">
    <source>
        <dbReference type="SAM" id="MobiDB-lite"/>
    </source>
</evidence>
<dbReference type="SUPFAM" id="SSF51695">
    <property type="entry name" value="PLC-like phosphodiesterases"/>
    <property type="match status" value="1"/>
</dbReference>
<dbReference type="Pfam" id="PF03009">
    <property type="entry name" value="GDPD"/>
    <property type="match status" value="1"/>
</dbReference>
<keyword evidence="4" id="KW-0319">Glycerol metabolism</keyword>
<dbReference type="EC" id="3.1.4.46" evidence="2"/>
<keyword evidence="8" id="KW-1133">Transmembrane helix</keyword>
<evidence type="ECO:0000256" key="8">
    <source>
        <dbReference type="SAM" id="Phobius"/>
    </source>
</evidence>